<accession>A0A3R9QC43</accession>
<evidence type="ECO:0000313" key="2">
    <source>
        <dbReference type="Proteomes" id="UP000277582"/>
    </source>
</evidence>
<sequence>MASIPKATKFAVLLLVVIPAIPVYSPDLSGKSIVPLPGKGFYLQTGLIDLHDGADLTLSTAKAGRFPVCQPEASSYRVQGCVKTRA</sequence>
<keyword evidence="2" id="KW-1185">Reference proteome</keyword>
<proteinExistence type="predicted"/>
<organism evidence="1 2">
    <name type="scientific">Candidatus Methanodesulfokora washburnensis</name>
    <dbReference type="NCBI Taxonomy" id="2478471"/>
    <lineage>
        <taxon>Archaea</taxon>
        <taxon>Thermoproteota</taxon>
        <taxon>Candidatus Korarchaeia</taxon>
        <taxon>Candidatus Korarchaeia incertae sedis</taxon>
        <taxon>Candidatus Methanodesulfokora</taxon>
    </lineage>
</organism>
<evidence type="ECO:0000313" key="1">
    <source>
        <dbReference type="EMBL" id="RSN72911.1"/>
    </source>
</evidence>
<comment type="caution">
    <text evidence="1">The sequence shown here is derived from an EMBL/GenBank/DDBJ whole genome shotgun (WGS) entry which is preliminary data.</text>
</comment>
<reference evidence="1 2" key="1">
    <citation type="submission" date="2018-10" db="EMBL/GenBank/DDBJ databases">
        <title>Co-occurring genomic capacity for anaerobic methane metabolism and dissimilatory sulfite reduction discovered in the Korarchaeota.</title>
        <authorList>
            <person name="Mckay L.J."/>
            <person name="Dlakic M."/>
            <person name="Fields M.W."/>
            <person name="Delmont T.O."/>
            <person name="Eren A.M."/>
            <person name="Jay Z.J."/>
            <person name="Klingelsmith K.B."/>
            <person name="Rusch D.B."/>
            <person name="Inskeep W.P."/>
        </authorList>
    </citation>
    <scope>NUCLEOTIDE SEQUENCE [LARGE SCALE GENOMIC DNA]</scope>
    <source>
        <strain evidence="1 2">MDKW</strain>
    </source>
</reference>
<dbReference type="Proteomes" id="UP000277582">
    <property type="component" value="Unassembled WGS sequence"/>
</dbReference>
<dbReference type="EMBL" id="RCOS01000135">
    <property type="protein sequence ID" value="RSN72911.1"/>
    <property type="molecule type" value="Genomic_DNA"/>
</dbReference>
<gene>
    <name evidence="1" type="ORF">D6D85_12005</name>
</gene>
<dbReference type="AlphaFoldDB" id="A0A3R9QC43"/>
<name>A0A3R9QC43_9CREN</name>
<protein>
    <submittedName>
        <fullName evidence="1">Uncharacterized protein</fullName>
    </submittedName>
</protein>